<keyword evidence="1" id="KW-1133">Transmembrane helix</keyword>
<dbReference type="Gene3D" id="1.10.3730.20">
    <property type="match status" value="1"/>
</dbReference>
<dbReference type="Proteomes" id="UP000214566">
    <property type="component" value="Unassembled WGS sequence"/>
</dbReference>
<dbReference type="Pfam" id="PF00892">
    <property type="entry name" value="EamA"/>
    <property type="match status" value="2"/>
</dbReference>
<dbReference type="PANTHER" id="PTHR22911">
    <property type="entry name" value="ACYL-MALONYL CONDENSING ENZYME-RELATED"/>
    <property type="match status" value="1"/>
</dbReference>
<feature type="transmembrane region" description="Helical" evidence="1">
    <location>
        <begin position="233"/>
        <end position="253"/>
    </location>
</feature>
<feature type="transmembrane region" description="Helical" evidence="1">
    <location>
        <begin position="288"/>
        <end position="306"/>
    </location>
</feature>
<protein>
    <recommendedName>
        <fullName evidence="2">EamA domain-containing protein</fullName>
    </recommendedName>
</protein>
<reference evidence="3 4" key="1">
    <citation type="submission" date="2016-06" db="EMBL/GenBank/DDBJ databases">
        <authorList>
            <person name="Kjaerup R.B."/>
            <person name="Dalgaard T.S."/>
            <person name="Juul-Madsen H.R."/>
        </authorList>
    </citation>
    <scope>NUCLEOTIDE SEQUENCE [LARGE SCALE GENOMIC DNA]</scope>
    <source>
        <strain evidence="3 4">DSM 16361</strain>
    </source>
</reference>
<feature type="transmembrane region" description="Helical" evidence="1">
    <location>
        <begin position="80"/>
        <end position="105"/>
    </location>
</feature>
<dbReference type="OrthoDB" id="150760at2"/>
<evidence type="ECO:0000256" key="1">
    <source>
        <dbReference type="SAM" id="Phobius"/>
    </source>
</evidence>
<sequence length="319" mass="33175">MDRIQRPANTEVASGKSARDGWAAVLTAATLWGTTGIVFHALGTSGGANAVSISFLRLALSVPFLLVMARIRMGIWLAPLTVRGFFLLVWLGLAMASYQLTYVLAIDRVGVAISVLISICLAPIFVALISVVWLGERLQPRTLVALVTAIVGTVLLVGLPTEVNQNTDGFWIGVAIAVVCAVCQAFYVLAARASSGVCGPMHAGGIGFAIGALALLPFGLVEGLQLSYSPSGWAMLLYVAAVPTAIAQTLFLTGLKGTGAIGGAIASLLEPLVATVLAVILLHERMTWVGVLGAVVLLSGIVIIQWTPKKQVPVVATPL</sequence>
<dbReference type="GO" id="GO:0016020">
    <property type="term" value="C:membrane"/>
    <property type="evidence" value="ECO:0007669"/>
    <property type="project" value="InterPro"/>
</dbReference>
<feature type="domain" description="EamA" evidence="2">
    <location>
        <begin position="172"/>
        <end position="304"/>
    </location>
</feature>
<feature type="domain" description="EamA" evidence="2">
    <location>
        <begin position="24"/>
        <end position="157"/>
    </location>
</feature>
<gene>
    <name evidence="3" type="ORF">THIARS_60302</name>
</gene>
<dbReference type="AlphaFoldDB" id="A0A238D2X4"/>
<dbReference type="EMBL" id="FLMQ01000055">
    <property type="protein sequence ID" value="SBP87589.1"/>
    <property type="molecule type" value="Genomic_DNA"/>
</dbReference>
<dbReference type="PANTHER" id="PTHR22911:SF79">
    <property type="entry name" value="MOBA-LIKE NTP TRANSFERASE DOMAIN-CONTAINING PROTEIN"/>
    <property type="match status" value="1"/>
</dbReference>
<dbReference type="InterPro" id="IPR037185">
    <property type="entry name" value="EmrE-like"/>
</dbReference>
<dbReference type="SUPFAM" id="SSF103481">
    <property type="entry name" value="Multidrug resistance efflux transporter EmrE"/>
    <property type="match status" value="2"/>
</dbReference>
<keyword evidence="1" id="KW-0472">Membrane</keyword>
<feature type="transmembrane region" description="Helical" evidence="1">
    <location>
        <begin position="260"/>
        <end position="282"/>
    </location>
</feature>
<evidence type="ECO:0000313" key="4">
    <source>
        <dbReference type="Proteomes" id="UP000214566"/>
    </source>
</evidence>
<organism evidence="3 4">
    <name type="scientific">Thiomonas delicata</name>
    <name type="common">Thiomonas cuprina</name>
    <dbReference type="NCBI Taxonomy" id="364030"/>
    <lineage>
        <taxon>Bacteria</taxon>
        <taxon>Pseudomonadati</taxon>
        <taxon>Pseudomonadota</taxon>
        <taxon>Betaproteobacteria</taxon>
        <taxon>Burkholderiales</taxon>
        <taxon>Thiomonas</taxon>
    </lineage>
</organism>
<dbReference type="InterPro" id="IPR000620">
    <property type="entry name" value="EamA_dom"/>
</dbReference>
<evidence type="ECO:0000259" key="2">
    <source>
        <dbReference type="Pfam" id="PF00892"/>
    </source>
</evidence>
<evidence type="ECO:0000313" key="3">
    <source>
        <dbReference type="EMBL" id="SBP87589.1"/>
    </source>
</evidence>
<keyword evidence="1" id="KW-0812">Transmembrane</keyword>
<feature type="transmembrane region" description="Helical" evidence="1">
    <location>
        <begin position="48"/>
        <end position="68"/>
    </location>
</feature>
<name>A0A238D2X4_THIDL</name>
<feature type="transmembrane region" description="Helical" evidence="1">
    <location>
        <begin position="171"/>
        <end position="190"/>
    </location>
</feature>
<keyword evidence="4" id="KW-1185">Reference proteome</keyword>
<proteinExistence type="predicted"/>
<accession>A0A238D2X4</accession>
<feature type="transmembrane region" description="Helical" evidence="1">
    <location>
        <begin position="111"/>
        <end position="135"/>
    </location>
</feature>
<feature type="transmembrane region" description="Helical" evidence="1">
    <location>
        <begin position="202"/>
        <end position="221"/>
    </location>
</feature>
<feature type="transmembrane region" description="Helical" evidence="1">
    <location>
        <begin position="142"/>
        <end position="159"/>
    </location>
</feature>
<dbReference type="RefSeq" id="WP_013123572.1">
    <property type="nucleotide sequence ID" value="NZ_LT592170.1"/>
</dbReference>
<feature type="transmembrane region" description="Helical" evidence="1">
    <location>
        <begin position="21"/>
        <end position="42"/>
    </location>
</feature>